<protein>
    <submittedName>
        <fullName evidence="1">Uncharacterized protein</fullName>
    </submittedName>
</protein>
<evidence type="ECO:0000313" key="1">
    <source>
        <dbReference type="EMBL" id="KAL2487491.1"/>
    </source>
</evidence>
<gene>
    <name evidence="1" type="ORF">Fot_40783</name>
</gene>
<name>A0ABD1RGC9_9LAMI</name>
<accession>A0ABD1RGC9</accession>
<dbReference type="EMBL" id="JBFOLJ010000012">
    <property type="protein sequence ID" value="KAL2487491.1"/>
    <property type="molecule type" value="Genomic_DNA"/>
</dbReference>
<comment type="caution">
    <text evidence="1">The sequence shown here is derived from an EMBL/GenBank/DDBJ whole genome shotgun (WGS) entry which is preliminary data.</text>
</comment>
<reference evidence="2" key="1">
    <citation type="submission" date="2024-07" db="EMBL/GenBank/DDBJ databases">
        <title>Two chromosome-level genome assemblies of Korean endemic species Abeliophyllum distichum and Forsythia ovata (Oleaceae).</title>
        <authorList>
            <person name="Jang H."/>
        </authorList>
    </citation>
    <scope>NUCLEOTIDE SEQUENCE [LARGE SCALE GENOMIC DNA]</scope>
</reference>
<proteinExistence type="predicted"/>
<evidence type="ECO:0000313" key="2">
    <source>
        <dbReference type="Proteomes" id="UP001604277"/>
    </source>
</evidence>
<sequence length="105" mass="11587">MIQDELIAPSQIPNTKLPSNSFGQLLSTGHANLIKVESIQIETPILTPLLFEQEICFNLILASTEIQPALILSFHWPTECGALTIAGTKWRATLRTPTIYQIALS</sequence>
<organism evidence="1 2">
    <name type="scientific">Forsythia ovata</name>
    <dbReference type="NCBI Taxonomy" id="205694"/>
    <lineage>
        <taxon>Eukaryota</taxon>
        <taxon>Viridiplantae</taxon>
        <taxon>Streptophyta</taxon>
        <taxon>Embryophyta</taxon>
        <taxon>Tracheophyta</taxon>
        <taxon>Spermatophyta</taxon>
        <taxon>Magnoliopsida</taxon>
        <taxon>eudicotyledons</taxon>
        <taxon>Gunneridae</taxon>
        <taxon>Pentapetalae</taxon>
        <taxon>asterids</taxon>
        <taxon>lamiids</taxon>
        <taxon>Lamiales</taxon>
        <taxon>Oleaceae</taxon>
        <taxon>Forsythieae</taxon>
        <taxon>Forsythia</taxon>
    </lineage>
</organism>
<dbReference type="AlphaFoldDB" id="A0ABD1RGC9"/>
<dbReference type="Proteomes" id="UP001604277">
    <property type="component" value="Unassembled WGS sequence"/>
</dbReference>
<keyword evidence="2" id="KW-1185">Reference proteome</keyword>